<dbReference type="PANTHER" id="PTHR43798">
    <property type="entry name" value="MONOACYLGLYCEROL LIPASE"/>
    <property type="match status" value="1"/>
</dbReference>
<dbReference type="Proteomes" id="UP001222118">
    <property type="component" value="Chromosome"/>
</dbReference>
<keyword evidence="1 3" id="KW-0378">Hydrolase</keyword>
<reference evidence="3 4" key="1">
    <citation type="submission" date="2023-02" db="EMBL/GenBank/DDBJ databases">
        <title>Devosia chondri sp. nov., isolated from the phycosphere of marine algae.</title>
        <authorList>
            <person name="Kim J.M."/>
            <person name="Lee J.K."/>
            <person name="Choi B.J."/>
            <person name="Bayburt H."/>
            <person name="Jeon C.O."/>
        </authorList>
    </citation>
    <scope>NUCLEOTIDE SEQUENCE [LARGE SCALE GENOMIC DNA]</scope>
    <source>
        <strain evidence="3 4">G2-5</strain>
    </source>
</reference>
<dbReference type="InterPro" id="IPR029058">
    <property type="entry name" value="AB_hydrolase_fold"/>
</dbReference>
<dbReference type="EMBL" id="CP118247">
    <property type="protein sequence ID" value="WDR06450.1"/>
    <property type="molecule type" value="Genomic_DNA"/>
</dbReference>
<sequence length="302" mass="32657">MAAISSGSIITRDGTALALTERGSGDALAFVHGGVSDQRTWTDQLDFFAASHHAIAYSRRYAVPNAPITDDADDPMQVHVEDLADLIKNRATGPAHIVGHSWGGFIALELAIQMPELCKSLVLIEPPVLTLLIDFPPNPAKLFKLFLKSPSSALALVKLAVGAMVPAEKAFRRGDDRAAVEAFGAGVLGKKRFHALSKQRYEQVWANRAPDRAQILGIGFPPLTEKEVASVNQPVLLLSGTESPTIFNRLNQHLIELLPDASHQIIPNASHLLHEDAPEAFQTAVATFLRTRTSERDGSLSD</sequence>
<dbReference type="Pfam" id="PF12697">
    <property type="entry name" value="Abhydrolase_6"/>
    <property type="match status" value="1"/>
</dbReference>
<evidence type="ECO:0000259" key="2">
    <source>
        <dbReference type="Pfam" id="PF12697"/>
    </source>
</evidence>
<feature type="domain" description="AB hydrolase-1" evidence="2">
    <location>
        <begin position="30"/>
        <end position="281"/>
    </location>
</feature>
<proteinExistence type="predicted"/>
<organism evidence="3 4">
    <name type="scientific">Devosia rhodophyticola</name>
    <dbReference type="NCBI Taxonomy" id="3026423"/>
    <lineage>
        <taxon>Bacteria</taxon>
        <taxon>Pseudomonadati</taxon>
        <taxon>Pseudomonadota</taxon>
        <taxon>Alphaproteobacteria</taxon>
        <taxon>Hyphomicrobiales</taxon>
        <taxon>Devosiaceae</taxon>
        <taxon>Devosia</taxon>
    </lineage>
</organism>
<protein>
    <submittedName>
        <fullName evidence="3">Alpha/beta hydrolase</fullName>
    </submittedName>
</protein>
<dbReference type="PANTHER" id="PTHR43798:SF31">
    <property type="entry name" value="AB HYDROLASE SUPERFAMILY PROTEIN YCLE"/>
    <property type="match status" value="1"/>
</dbReference>
<gene>
    <name evidence="3" type="ORF">PSQ90_02990</name>
</gene>
<dbReference type="GO" id="GO:0016787">
    <property type="term" value="F:hydrolase activity"/>
    <property type="evidence" value="ECO:0007669"/>
    <property type="project" value="UniProtKB-KW"/>
</dbReference>
<evidence type="ECO:0000313" key="3">
    <source>
        <dbReference type="EMBL" id="WDR06450.1"/>
    </source>
</evidence>
<evidence type="ECO:0000256" key="1">
    <source>
        <dbReference type="ARBA" id="ARBA00022801"/>
    </source>
</evidence>
<name>A0ABY7Z096_9HYPH</name>
<dbReference type="InterPro" id="IPR000073">
    <property type="entry name" value="AB_hydrolase_1"/>
</dbReference>
<dbReference type="SUPFAM" id="SSF53474">
    <property type="entry name" value="alpha/beta-Hydrolases"/>
    <property type="match status" value="1"/>
</dbReference>
<keyword evidence="4" id="KW-1185">Reference proteome</keyword>
<dbReference type="Gene3D" id="3.40.50.1820">
    <property type="entry name" value="alpha/beta hydrolase"/>
    <property type="match status" value="1"/>
</dbReference>
<dbReference type="InterPro" id="IPR050266">
    <property type="entry name" value="AB_hydrolase_sf"/>
</dbReference>
<dbReference type="RefSeq" id="WP_282211964.1">
    <property type="nucleotide sequence ID" value="NZ_CP118247.1"/>
</dbReference>
<accession>A0ABY7Z096</accession>
<evidence type="ECO:0000313" key="4">
    <source>
        <dbReference type="Proteomes" id="UP001222118"/>
    </source>
</evidence>